<evidence type="ECO:0000313" key="6">
    <source>
        <dbReference type="Proteomes" id="UP000887578"/>
    </source>
</evidence>
<dbReference type="GO" id="GO:0003924">
    <property type="term" value="F:GTPase activity"/>
    <property type="evidence" value="ECO:0007669"/>
    <property type="project" value="InterPro"/>
</dbReference>
<keyword evidence="2" id="KW-0342">GTP-binding</keyword>
<dbReference type="SUPFAM" id="SSF52540">
    <property type="entry name" value="P-loop containing nucleoside triphosphate hydrolases"/>
    <property type="match status" value="1"/>
</dbReference>
<evidence type="ECO:0000313" key="7">
    <source>
        <dbReference type="WBParaSite" id="PDA_v2.g18960.t1"/>
    </source>
</evidence>
<dbReference type="PANTHER" id="PTHR10751">
    <property type="entry name" value="GUANYLATE BINDING PROTEIN"/>
    <property type="match status" value="1"/>
</dbReference>
<sequence length="612" mass="70961">MVNDFAVQIVEHYGENNFIVKKEALKEIYGNTRVSNLPLVVLCIAGAARKGKSFMLNFFLDYLNHKEKFPNKSWNLNETTRLNGFDFQDGEDRTTLGIWAWNHVFIIESSGGKKVAVSLIDSQGTFDKSTSYEDCSAIFAMTSMFSSVMCFNVFTDLQEDKLNDFTAFIEHGKKIVQNLGGSGKLFQNLVFIIRDFCFKKYLDEENGGQKYVEKQLGDVSNKDLQKVRDNLKESYERMFGFVFPYPGAKVAQEKTSNISEMDQIFVKKAKKMVETLLSQKNLQTKTLGSAQILCKDMIDYIPLCVKCFNDHPKFAPQAVQTVNREFMINLEVKRAIKFYESLMDETFIKYKTGCENKKLMEKHNDRFTIIKKEISKRIKDKNVSSEIVEKLAEEIKCVFPKYQEKNVLIIENEKKRLDLIKEKRNHGAQLAQKNAETAAKLEAQKREHEAQQEKERQAHAKREAEAAAKLAQEKLEYEQKEAKLREEMEKQRIEAERKHEEERRRQAEETARIREEAERQRRENERRQAEETARIQRENEARIAKLELDILRAYTPPPIYLQQYPNNGFHGSNNGDYSSGHSSGNDEIITFVNSRGKIQHRNKATGQYCKGP</sequence>
<dbReference type="InterPro" id="IPR030386">
    <property type="entry name" value="G_GB1_RHD3_dom"/>
</dbReference>
<proteinExistence type="inferred from homology"/>
<dbReference type="Gene3D" id="3.40.50.300">
    <property type="entry name" value="P-loop containing nucleotide triphosphate hydrolases"/>
    <property type="match status" value="1"/>
</dbReference>
<keyword evidence="6" id="KW-1185">Reference proteome</keyword>
<dbReference type="AlphaFoldDB" id="A0A914PLV2"/>
<dbReference type="Pfam" id="PF02263">
    <property type="entry name" value="GBP"/>
    <property type="match status" value="1"/>
</dbReference>
<dbReference type="PROSITE" id="PS51715">
    <property type="entry name" value="G_GB1_RHD3"/>
    <property type="match status" value="1"/>
</dbReference>
<comment type="similarity">
    <text evidence="3">Belongs to the TRAFAC class dynamin-like GTPase superfamily. GB1/RHD3 GTPase family.</text>
</comment>
<feature type="region of interest" description="Disordered" evidence="4">
    <location>
        <begin position="488"/>
        <end position="533"/>
    </location>
</feature>
<organism evidence="6 7">
    <name type="scientific">Panagrolaimus davidi</name>
    <dbReference type="NCBI Taxonomy" id="227884"/>
    <lineage>
        <taxon>Eukaryota</taxon>
        <taxon>Metazoa</taxon>
        <taxon>Ecdysozoa</taxon>
        <taxon>Nematoda</taxon>
        <taxon>Chromadorea</taxon>
        <taxon>Rhabditida</taxon>
        <taxon>Tylenchina</taxon>
        <taxon>Panagrolaimomorpha</taxon>
        <taxon>Panagrolaimoidea</taxon>
        <taxon>Panagrolaimidae</taxon>
        <taxon>Panagrolaimus</taxon>
    </lineage>
</organism>
<evidence type="ECO:0000259" key="5">
    <source>
        <dbReference type="PROSITE" id="PS51715"/>
    </source>
</evidence>
<evidence type="ECO:0000256" key="3">
    <source>
        <dbReference type="PROSITE-ProRule" id="PRU01052"/>
    </source>
</evidence>
<dbReference type="InterPro" id="IPR015894">
    <property type="entry name" value="Guanylate-bd_N"/>
</dbReference>
<protein>
    <submittedName>
        <fullName evidence="7">GB1/RHD3-type G domain-containing protein</fullName>
    </submittedName>
</protein>
<evidence type="ECO:0000256" key="4">
    <source>
        <dbReference type="SAM" id="MobiDB-lite"/>
    </source>
</evidence>
<name>A0A914PLV2_9BILA</name>
<keyword evidence="1" id="KW-0547">Nucleotide-binding</keyword>
<feature type="region of interest" description="Disordered" evidence="4">
    <location>
        <begin position="439"/>
        <end position="467"/>
    </location>
</feature>
<dbReference type="InterPro" id="IPR027417">
    <property type="entry name" value="P-loop_NTPase"/>
</dbReference>
<dbReference type="GO" id="GO:0005525">
    <property type="term" value="F:GTP binding"/>
    <property type="evidence" value="ECO:0007669"/>
    <property type="project" value="UniProtKB-KW"/>
</dbReference>
<feature type="compositionally biased region" description="Basic and acidic residues" evidence="4">
    <location>
        <begin position="442"/>
        <end position="467"/>
    </location>
</feature>
<evidence type="ECO:0000256" key="2">
    <source>
        <dbReference type="ARBA" id="ARBA00023134"/>
    </source>
</evidence>
<accession>A0A914PLV2</accession>
<dbReference type="Proteomes" id="UP000887578">
    <property type="component" value="Unplaced"/>
</dbReference>
<dbReference type="WBParaSite" id="PDA_v2.g18960.t1">
    <property type="protein sequence ID" value="PDA_v2.g18960.t1"/>
    <property type="gene ID" value="PDA_v2.g18960"/>
</dbReference>
<evidence type="ECO:0000256" key="1">
    <source>
        <dbReference type="ARBA" id="ARBA00022741"/>
    </source>
</evidence>
<feature type="domain" description="GB1/RHD3-type G" evidence="5">
    <location>
        <begin position="36"/>
        <end position="281"/>
    </location>
</feature>
<reference evidence="7" key="1">
    <citation type="submission" date="2022-11" db="UniProtKB">
        <authorList>
            <consortium name="WormBaseParasite"/>
        </authorList>
    </citation>
    <scope>IDENTIFICATION</scope>
</reference>